<dbReference type="Gene3D" id="1.10.10.60">
    <property type="entry name" value="Homeodomain-like"/>
    <property type="match status" value="1"/>
</dbReference>
<dbReference type="Pfam" id="PF16264">
    <property type="entry name" value="SatD"/>
    <property type="match status" value="1"/>
</dbReference>
<evidence type="ECO:0000313" key="1">
    <source>
        <dbReference type="EMBL" id="HGY55784.1"/>
    </source>
</evidence>
<organism evidence="1">
    <name type="scientific">Caldithrix abyssi</name>
    <dbReference type="NCBI Taxonomy" id="187145"/>
    <lineage>
        <taxon>Bacteria</taxon>
        <taxon>Pseudomonadati</taxon>
        <taxon>Calditrichota</taxon>
        <taxon>Calditrichia</taxon>
        <taxon>Calditrichales</taxon>
        <taxon>Calditrichaceae</taxon>
        <taxon>Caldithrix</taxon>
    </lineage>
</organism>
<name>A0A7V4U0Q7_CALAY</name>
<comment type="caution">
    <text evidence="1">The sequence shown here is derived from an EMBL/GenBank/DDBJ whole genome shotgun (WGS) entry which is preliminary data.</text>
</comment>
<dbReference type="AlphaFoldDB" id="A0A7V4U0Q7"/>
<sequence length="225" mass="25735">MFACIRISIIIKPRDKSVKNYLVLIGDMVGSKAQRDRNSLQRSFAQTLQKAQKKYGTAFISPLTLTIGDEFQAVLEKSDDLFSLLTFIETQLDGVQFRYGMGLGGIDTDINSQQAIGMDGPAFHRARAAIEQAKKEQRRFCFKSGHSGQEERINILLNWVDYAIKRWNAQRKKIFLYYCEQYTQKEIAARLRITQPAVSQNITAEIFQLTVQTVKLIQKEIGEMI</sequence>
<protein>
    <submittedName>
        <fullName evidence="1">Uncharacterized protein</fullName>
    </submittedName>
</protein>
<dbReference type="Proteomes" id="UP000885779">
    <property type="component" value="Unassembled WGS sequence"/>
</dbReference>
<dbReference type="InterPro" id="IPR013324">
    <property type="entry name" value="RNA_pol_sigma_r3/r4-like"/>
</dbReference>
<dbReference type="EMBL" id="DRQG01000083">
    <property type="protein sequence ID" value="HGY55784.1"/>
    <property type="molecule type" value="Genomic_DNA"/>
</dbReference>
<reference evidence="1" key="1">
    <citation type="journal article" date="2020" name="mSystems">
        <title>Genome- and Community-Level Interaction Insights into Carbon Utilization and Element Cycling Functions of Hydrothermarchaeota in Hydrothermal Sediment.</title>
        <authorList>
            <person name="Zhou Z."/>
            <person name="Liu Y."/>
            <person name="Xu W."/>
            <person name="Pan J."/>
            <person name="Luo Z.H."/>
            <person name="Li M."/>
        </authorList>
    </citation>
    <scope>NUCLEOTIDE SEQUENCE [LARGE SCALE GENOMIC DNA]</scope>
    <source>
        <strain evidence="1">HyVt-577</strain>
    </source>
</reference>
<dbReference type="SUPFAM" id="SSF88659">
    <property type="entry name" value="Sigma3 and sigma4 domains of RNA polymerase sigma factors"/>
    <property type="match status" value="1"/>
</dbReference>
<dbReference type="InterPro" id="IPR032580">
    <property type="entry name" value="SatD"/>
</dbReference>
<accession>A0A7V4U0Q7</accession>
<proteinExistence type="predicted"/>
<gene>
    <name evidence="1" type="ORF">ENK44_08790</name>
</gene>